<evidence type="ECO:0000256" key="2">
    <source>
        <dbReference type="ARBA" id="ARBA00004496"/>
    </source>
</evidence>
<evidence type="ECO:0000256" key="4">
    <source>
        <dbReference type="ARBA" id="ARBA00022490"/>
    </source>
</evidence>
<dbReference type="InterPro" id="IPR000980">
    <property type="entry name" value="SH2"/>
</dbReference>
<dbReference type="SUPFAM" id="SSF47655">
    <property type="entry name" value="STAT"/>
    <property type="match status" value="1"/>
</dbReference>
<evidence type="ECO:0000256" key="11">
    <source>
        <dbReference type="ARBA" id="ARBA00023242"/>
    </source>
</evidence>
<keyword evidence="7 13" id="KW-0805">Transcription regulation</keyword>
<feature type="domain" description="SH2" evidence="14">
    <location>
        <begin position="560"/>
        <end position="655"/>
    </location>
</feature>
<keyword evidence="6 12" id="KW-0727">SH2 domain</keyword>
<dbReference type="InterPro" id="IPR012345">
    <property type="entry name" value="STAT_TF_DNA-bd_N"/>
</dbReference>
<dbReference type="InterPro" id="IPR015988">
    <property type="entry name" value="STAT_TF_CC"/>
</dbReference>
<dbReference type="PANTHER" id="PTHR11801">
    <property type="entry name" value="SIGNAL TRANSDUCER AND ACTIVATOR OF TRANSCRIPTION"/>
    <property type="match status" value="1"/>
</dbReference>
<organism evidence="15 16">
    <name type="scientific">Myripristis murdjan</name>
    <name type="common">pinecone soldierfish</name>
    <dbReference type="NCBI Taxonomy" id="586833"/>
    <lineage>
        <taxon>Eukaryota</taxon>
        <taxon>Metazoa</taxon>
        <taxon>Chordata</taxon>
        <taxon>Craniata</taxon>
        <taxon>Vertebrata</taxon>
        <taxon>Euteleostomi</taxon>
        <taxon>Actinopterygii</taxon>
        <taxon>Neopterygii</taxon>
        <taxon>Teleostei</taxon>
        <taxon>Neoteleostei</taxon>
        <taxon>Acanthomorphata</taxon>
        <taxon>Holocentriformes</taxon>
        <taxon>Holocentridae</taxon>
        <taxon>Myripristis</taxon>
    </lineage>
</organism>
<evidence type="ECO:0000256" key="3">
    <source>
        <dbReference type="ARBA" id="ARBA00005586"/>
    </source>
</evidence>
<dbReference type="Pfam" id="PF00017">
    <property type="entry name" value="SH2"/>
    <property type="match status" value="1"/>
</dbReference>
<dbReference type="Gene3D" id="1.20.1050.20">
    <property type="entry name" value="STAT transcription factor, all-alpha domain"/>
    <property type="match status" value="1"/>
</dbReference>
<evidence type="ECO:0000256" key="9">
    <source>
        <dbReference type="ARBA" id="ARBA00023159"/>
    </source>
</evidence>
<evidence type="ECO:0000256" key="1">
    <source>
        <dbReference type="ARBA" id="ARBA00004123"/>
    </source>
</evidence>
<evidence type="ECO:0000256" key="7">
    <source>
        <dbReference type="ARBA" id="ARBA00023015"/>
    </source>
</evidence>
<dbReference type="Gene3D" id="2.60.40.630">
    <property type="entry name" value="STAT transcription factor, DNA-binding domain"/>
    <property type="match status" value="1"/>
</dbReference>
<dbReference type="InterPro" id="IPR048988">
    <property type="entry name" value="STAT_linker"/>
</dbReference>
<dbReference type="InterPro" id="IPR001217">
    <property type="entry name" value="STAT"/>
</dbReference>
<dbReference type="InterPro" id="IPR013801">
    <property type="entry name" value="STAT_TF_DNA-bd"/>
</dbReference>
<sequence length="707" mass="82097">MSQWKQIQQLEIRHLEYVDYLYDDFPMDIRQGLANWIESQDWDTAASDESMAAVMFTNLLSQLERLWSQEHNFLQRHNLKIINQQLQVKYKANPVLMARVISTCLREERRILSSASMQEQGPLEKSLQNSVAFEKQKNMDNKVAVIRSSVQMMDQAVKCIEDMQDDFDFRYKTLQSRDLAERNSEVMKQEVVRLQEMLNLLDFKRKEILTKMNIVIKEIDDMMTSQLQPELLDWKHRQQIASIGGPLLTGLDQLQNWFTLTAQSLFQIKRQLDKLEELVMKVTYESDPIPLQKPQMDEQVKYLIYLLIKSSFVVEKQPCMPTHPQKPLIIKTGVQFTTKVRLLVKLPEVDYQLKVKTTFDKNRQFFILTNNTKAMDIEDSSNGCLSVEFRHLQLKEKKYINGTKGNEGLLCVTEELHSLSFEACFVVQGLTIDLETCSLPLVVISNVCQLPGGWASVMWYNLLTDEQRNLAFFANPPRATWSQLSEVLSWQFSNFVGRGLNREQLTMLGEKLLGQQASFSDVQVSWSKFSKENIPGKPFSFWMWLESILELIKKHLLPVWNDNCIMGFVSKEMERALLKDREPGTFLLRFSESHLGGITFTWVERGDNGEVKFNSVEPYTKNRLTALPFADIIRNYKVISDGVVPENPLKFLYPDIPKDEAFSRHYNSAPNKGKRGRLNFSHQIPPMTPGEFDMLHQQICFDMMSSP</sequence>
<dbReference type="Pfam" id="PF21354">
    <property type="entry name" value="STAT_linker"/>
    <property type="match status" value="1"/>
</dbReference>
<dbReference type="Ensembl" id="ENSMMDT00005045795.1">
    <property type="protein sequence ID" value="ENSMMDP00005044906.1"/>
    <property type="gene ID" value="ENSMMDG00005020584.1"/>
</dbReference>
<comment type="similarity">
    <text evidence="3 13">Belongs to the transcription factor STAT family.</text>
</comment>
<gene>
    <name evidence="15" type="primary">STAT4</name>
    <name evidence="15" type="synonym">stat4</name>
</gene>
<dbReference type="Pfam" id="PF01017">
    <property type="entry name" value="STAT_alpha"/>
    <property type="match status" value="1"/>
</dbReference>
<evidence type="ECO:0000256" key="8">
    <source>
        <dbReference type="ARBA" id="ARBA00023125"/>
    </source>
</evidence>
<dbReference type="FunFam" id="2.60.40.630:FF:000011">
    <property type="entry name" value="Novel protein similar to human signal transduction and activator of transcription 4 (STAT4)"/>
    <property type="match status" value="1"/>
</dbReference>
<keyword evidence="11 13" id="KW-0539">Nucleus</keyword>
<evidence type="ECO:0000313" key="16">
    <source>
        <dbReference type="Proteomes" id="UP000472263"/>
    </source>
</evidence>
<dbReference type="Proteomes" id="UP000472263">
    <property type="component" value="Chromosome 21"/>
</dbReference>
<proteinExistence type="inferred from homology"/>
<comment type="subcellular location">
    <subcellularLocation>
        <location evidence="2 13">Cytoplasm</location>
    </subcellularLocation>
    <subcellularLocation>
        <location evidence="1 13">Nucleus</location>
    </subcellularLocation>
</comment>
<accession>A0A668AJ04</accession>
<keyword evidence="9 13" id="KW-0010">Activator</keyword>
<dbReference type="Pfam" id="PF02865">
    <property type="entry name" value="STAT_int"/>
    <property type="match status" value="1"/>
</dbReference>
<keyword evidence="5 13" id="KW-0597">Phosphoprotein</keyword>
<dbReference type="InterPro" id="IPR013799">
    <property type="entry name" value="STAT_TF_prot_interaction"/>
</dbReference>
<protein>
    <recommendedName>
        <fullName evidence="13">Signal transducer and activator of transcription</fullName>
    </recommendedName>
</protein>
<evidence type="ECO:0000256" key="12">
    <source>
        <dbReference type="PROSITE-ProRule" id="PRU00191"/>
    </source>
</evidence>
<evidence type="ECO:0000259" key="14">
    <source>
        <dbReference type="PROSITE" id="PS50001"/>
    </source>
</evidence>
<dbReference type="FunFam" id="3.30.505.10:FF:000003">
    <property type="entry name" value="Signal transducer and activator of transcription"/>
    <property type="match status" value="1"/>
</dbReference>
<keyword evidence="10 13" id="KW-0804">Transcription</keyword>
<evidence type="ECO:0000313" key="15">
    <source>
        <dbReference type="Ensembl" id="ENSMMDP00005044906.1"/>
    </source>
</evidence>
<keyword evidence="8 13" id="KW-0238">DNA-binding</keyword>
<reference evidence="15" key="2">
    <citation type="submission" date="2025-08" db="UniProtKB">
        <authorList>
            <consortium name="Ensembl"/>
        </authorList>
    </citation>
    <scope>IDENTIFICATION</scope>
</reference>
<dbReference type="SMART" id="SM00964">
    <property type="entry name" value="STAT_int"/>
    <property type="match status" value="1"/>
</dbReference>
<dbReference type="GO" id="GO:0005634">
    <property type="term" value="C:nucleus"/>
    <property type="evidence" value="ECO:0007669"/>
    <property type="project" value="UniProtKB-SubCell"/>
</dbReference>
<dbReference type="InterPro" id="IPR008967">
    <property type="entry name" value="p53-like_TF_DNA-bd_sf"/>
</dbReference>
<dbReference type="SUPFAM" id="SSF55550">
    <property type="entry name" value="SH2 domain"/>
    <property type="match status" value="1"/>
</dbReference>
<dbReference type="SUPFAM" id="SSF48092">
    <property type="entry name" value="Transcription factor STAT-4 N-domain"/>
    <property type="match status" value="1"/>
</dbReference>
<reference evidence="15" key="3">
    <citation type="submission" date="2025-09" db="UniProtKB">
        <authorList>
            <consortium name="Ensembl"/>
        </authorList>
    </citation>
    <scope>IDENTIFICATION</scope>
</reference>
<evidence type="ECO:0000256" key="13">
    <source>
        <dbReference type="RuleBase" id="RU046415"/>
    </source>
</evidence>
<evidence type="ECO:0000256" key="10">
    <source>
        <dbReference type="ARBA" id="ARBA00023163"/>
    </source>
</evidence>
<dbReference type="Pfam" id="PF02864">
    <property type="entry name" value="STAT_bind"/>
    <property type="match status" value="1"/>
</dbReference>
<dbReference type="FunFam" id="1.10.238.10:FF:000012">
    <property type="entry name" value="Signal transducer and activator of transcription"/>
    <property type="match status" value="1"/>
</dbReference>
<evidence type="ECO:0000256" key="6">
    <source>
        <dbReference type="ARBA" id="ARBA00022999"/>
    </source>
</evidence>
<reference evidence="15" key="1">
    <citation type="submission" date="2019-06" db="EMBL/GenBank/DDBJ databases">
        <authorList>
            <consortium name="Wellcome Sanger Institute Data Sharing"/>
        </authorList>
    </citation>
    <scope>NUCLEOTIDE SEQUENCE [LARGE SCALE GENOMIC DNA]</scope>
</reference>
<keyword evidence="4 13" id="KW-0963">Cytoplasm</keyword>
<dbReference type="Gene3D" id="1.10.238.10">
    <property type="entry name" value="EF-hand"/>
    <property type="match status" value="1"/>
</dbReference>
<dbReference type="InterPro" id="IPR013800">
    <property type="entry name" value="STAT_TF_alpha"/>
</dbReference>
<dbReference type="GeneTree" id="ENSGT01050000244905"/>
<dbReference type="GO" id="GO:0003700">
    <property type="term" value="F:DNA-binding transcription factor activity"/>
    <property type="evidence" value="ECO:0007669"/>
    <property type="project" value="InterPro"/>
</dbReference>
<dbReference type="GO" id="GO:0005737">
    <property type="term" value="C:cytoplasm"/>
    <property type="evidence" value="ECO:0007669"/>
    <property type="project" value="UniProtKB-SubCell"/>
</dbReference>
<name>A0A668AJ04_9TELE</name>
<dbReference type="InterPro" id="IPR036535">
    <property type="entry name" value="STAT_N_sf"/>
</dbReference>
<dbReference type="FunFam" id="1.20.1050.20:FF:000001">
    <property type="entry name" value="Signal transducer and activator of transcription"/>
    <property type="match status" value="1"/>
</dbReference>
<dbReference type="InterPro" id="IPR036860">
    <property type="entry name" value="SH2_dom_sf"/>
</dbReference>
<dbReference type="Gene3D" id="3.30.505.10">
    <property type="entry name" value="SH2 domain"/>
    <property type="match status" value="1"/>
</dbReference>
<dbReference type="SUPFAM" id="SSF49417">
    <property type="entry name" value="p53-like transcription factors"/>
    <property type="match status" value="1"/>
</dbReference>
<dbReference type="GO" id="GO:0003677">
    <property type="term" value="F:DNA binding"/>
    <property type="evidence" value="ECO:0007669"/>
    <property type="project" value="UniProtKB-KW"/>
</dbReference>
<dbReference type="AlphaFoldDB" id="A0A668AJ04"/>
<dbReference type="GO" id="GO:0019221">
    <property type="term" value="P:cytokine-mediated signaling pathway"/>
    <property type="evidence" value="ECO:0007669"/>
    <property type="project" value="UniProtKB-ARBA"/>
</dbReference>
<evidence type="ECO:0000256" key="5">
    <source>
        <dbReference type="ARBA" id="ARBA00022553"/>
    </source>
</evidence>
<keyword evidence="16" id="KW-1185">Reference proteome</keyword>
<dbReference type="Gene3D" id="1.10.532.10">
    <property type="entry name" value="STAT transcription factor, N-terminal domain"/>
    <property type="match status" value="1"/>
</dbReference>
<dbReference type="PROSITE" id="PS50001">
    <property type="entry name" value="SH2"/>
    <property type="match status" value="1"/>
</dbReference>